<feature type="region of interest" description="Disordered" evidence="1">
    <location>
        <begin position="1"/>
        <end position="90"/>
    </location>
</feature>
<evidence type="ECO:0000313" key="2">
    <source>
        <dbReference type="EMBL" id="KAL3775547.1"/>
    </source>
</evidence>
<keyword evidence="3" id="KW-1185">Reference proteome</keyword>
<proteinExistence type="predicted"/>
<protein>
    <submittedName>
        <fullName evidence="2">Uncharacterized protein</fullName>
    </submittedName>
</protein>
<dbReference type="Proteomes" id="UP001530315">
    <property type="component" value="Unassembled WGS sequence"/>
</dbReference>
<gene>
    <name evidence="2" type="ORF">ACHAW5_001566</name>
</gene>
<feature type="compositionally biased region" description="Basic and acidic residues" evidence="1">
    <location>
        <begin position="7"/>
        <end position="44"/>
    </location>
</feature>
<accession>A0ABD3NI70</accession>
<sequence>MEGTARQIERQLEERGRGWKREDRAVLKGEEEMERERAVTDYVRRGRRRDRASSRGESVKEGILARYRKRRGTCGGGGSASAAERRPPRATIKVGNVRGWRGGRRSAYLMMLSGEVSAFDLPLDGNDGGRRRRRSCASGAYVEYTLRTTASRRSAGRESVSARRPAAATTMAGVPPGIAIPADDVGADCASYGYDGSRGLVFHGGGTRLRVPSRHGEEKRPSNGGRDVLGCYCEFSEPEEEENAGNGTSRLAIL</sequence>
<dbReference type="EMBL" id="JALLAZ020001408">
    <property type="protein sequence ID" value="KAL3775547.1"/>
    <property type="molecule type" value="Genomic_DNA"/>
</dbReference>
<dbReference type="AlphaFoldDB" id="A0ABD3NI70"/>
<comment type="caution">
    <text evidence="2">The sequence shown here is derived from an EMBL/GenBank/DDBJ whole genome shotgun (WGS) entry which is preliminary data.</text>
</comment>
<feature type="compositionally biased region" description="Basic and acidic residues" evidence="1">
    <location>
        <begin position="51"/>
        <end position="60"/>
    </location>
</feature>
<reference evidence="2 3" key="1">
    <citation type="submission" date="2024-10" db="EMBL/GenBank/DDBJ databases">
        <title>Updated reference genomes for cyclostephanoid diatoms.</title>
        <authorList>
            <person name="Roberts W.R."/>
            <person name="Alverson A.J."/>
        </authorList>
    </citation>
    <scope>NUCLEOTIDE SEQUENCE [LARGE SCALE GENOMIC DNA]</scope>
    <source>
        <strain evidence="2 3">AJA276-08</strain>
    </source>
</reference>
<evidence type="ECO:0000256" key="1">
    <source>
        <dbReference type="SAM" id="MobiDB-lite"/>
    </source>
</evidence>
<name>A0ABD3NI70_9STRA</name>
<evidence type="ECO:0000313" key="3">
    <source>
        <dbReference type="Proteomes" id="UP001530315"/>
    </source>
</evidence>
<organism evidence="2 3">
    <name type="scientific">Stephanodiscus triporus</name>
    <dbReference type="NCBI Taxonomy" id="2934178"/>
    <lineage>
        <taxon>Eukaryota</taxon>
        <taxon>Sar</taxon>
        <taxon>Stramenopiles</taxon>
        <taxon>Ochrophyta</taxon>
        <taxon>Bacillariophyta</taxon>
        <taxon>Coscinodiscophyceae</taxon>
        <taxon>Thalassiosirophycidae</taxon>
        <taxon>Stephanodiscales</taxon>
        <taxon>Stephanodiscaceae</taxon>
        <taxon>Stephanodiscus</taxon>
    </lineage>
</organism>